<gene>
    <name evidence="1" type="primary">101888726</name>
</gene>
<dbReference type="KEGG" id="mde:101888726"/>
<proteinExistence type="predicted"/>
<dbReference type="eggNOG" id="KOG1192">
    <property type="taxonomic scope" value="Eukaryota"/>
</dbReference>
<dbReference type="VEuPathDB" id="VectorBase:MDOA006106"/>
<organism evidence="1">
    <name type="scientific">Musca domestica</name>
    <name type="common">House fly</name>
    <dbReference type="NCBI Taxonomy" id="7370"/>
    <lineage>
        <taxon>Eukaryota</taxon>
        <taxon>Metazoa</taxon>
        <taxon>Ecdysozoa</taxon>
        <taxon>Arthropoda</taxon>
        <taxon>Hexapoda</taxon>
        <taxon>Insecta</taxon>
        <taxon>Pterygota</taxon>
        <taxon>Neoptera</taxon>
        <taxon>Endopterygota</taxon>
        <taxon>Diptera</taxon>
        <taxon>Brachycera</taxon>
        <taxon>Muscomorpha</taxon>
        <taxon>Muscoidea</taxon>
        <taxon>Muscidae</taxon>
        <taxon>Musca</taxon>
    </lineage>
</organism>
<dbReference type="EnsemblMetazoa" id="MDOA006106-RA">
    <property type="protein sequence ID" value="MDOA006106-PA"/>
    <property type="gene ID" value="MDOA006106"/>
</dbReference>
<dbReference type="STRING" id="7370.A0A1I8ML80"/>
<reference evidence="1" key="1">
    <citation type="submission" date="2020-05" db="UniProtKB">
        <authorList>
            <consortium name="EnsemblMetazoa"/>
        </authorList>
    </citation>
    <scope>IDENTIFICATION</scope>
    <source>
        <strain evidence="1">Aabys</strain>
    </source>
</reference>
<name>A0A1I8ML80_MUSDO</name>
<dbReference type="OrthoDB" id="8040827at2759"/>
<dbReference type="VEuPathDB" id="VectorBase:MDOMA2_012958"/>
<evidence type="ECO:0000313" key="1">
    <source>
        <dbReference type="EnsemblMetazoa" id="MDOA006106-PA"/>
    </source>
</evidence>
<sequence length="317" mass="35763">MHSLEKAVSEKHRVIVQLNKLGSQNASHSKLTLVQVRARPELTDPFVALGYDTLQVNRKSSSQFSSLSSSSSSPSKGKLHFDCVGNGFDARTRSEMASMMAHLLLQQRNCCMIRCVAKRESSAAVLNHLLVCEVDKRMQSAQLSLSCIQCEYFDIRKFDMVNLLGRPTRRKKFLSTMDLQRWLNGDYQQLVAGCQGQECLDFLFSFSDRNRIMYEVKFSYMQIVAGKLDTDGKVALSTCLANLDIRPRGNTSMLVDTIRDYYSAEQEMQIWMFFEIPVQQRLGLNGAGDIMDDMLKLAKAAYAGFNSAKVNKVGICR</sequence>
<dbReference type="RefSeq" id="XP_005188667.2">
    <property type="nucleotide sequence ID" value="XM_005188610.3"/>
</dbReference>
<accession>A0A1I8ML80</accession>
<protein>
    <submittedName>
        <fullName evidence="1">Uncharacterized protein</fullName>
    </submittedName>
</protein>
<dbReference type="AlphaFoldDB" id="A0A1I8ML80"/>